<protein>
    <submittedName>
        <fullName evidence="1">Uncharacterized protein</fullName>
    </submittedName>
</protein>
<dbReference type="InterPro" id="IPR032675">
    <property type="entry name" value="LRR_dom_sf"/>
</dbReference>
<reference evidence="1" key="1">
    <citation type="submission" date="2020-05" db="EMBL/GenBank/DDBJ databases">
        <title>Mycena genomes resolve the evolution of fungal bioluminescence.</title>
        <authorList>
            <person name="Tsai I.J."/>
        </authorList>
    </citation>
    <scope>NUCLEOTIDE SEQUENCE</scope>
    <source>
        <strain evidence="1">160909Yilan</strain>
    </source>
</reference>
<proteinExistence type="predicted"/>
<dbReference type="Gene3D" id="3.80.10.10">
    <property type="entry name" value="Ribonuclease Inhibitor"/>
    <property type="match status" value="1"/>
</dbReference>
<dbReference type="OrthoDB" id="3051745at2759"/>
<keyword evidence="2" id="KW-1185">Reference proteome</keyword>
<dbReference type="EMBL" id="JACAZH010000010">
    <property type="protein sequence ID" value="KAF7357211.1"/>
    <property type="molecule type" value="Genomic_DNA"/>
</dbReference>
<dbReference type="AlphaFoldDB" id="A0A8H6YEG8"/>
<name>A0A8H6YEG8_9AGAR</name>
<sequence length="262" mass="29732">MTRLEHLHLWIPTYDDAVYNSFASLNFPALRRFGCHQPRGCADHQLVAFLDHHPALTHLEIIPPYRDVDHQSESSCLFHLHIPALREYRGSATYFLRITISGRCLEQASFWDVPPKADLPEQLFQALASTTTICRPFSLTFLWDGFFWDRFQAATLALLAKHLPNLRSLKIAPFNLPVRPLNLAAVTTIVEMLAALKHISEFHHDNPADGVLDQDKQDANNDRLAVTQWGDRCPTLISIQLHNQTWLRGRDGKFAPAAAALV</sequence>
<gene>
    <name evidence="1" type="ORF">MSAN_01316000</name>
</gene>
<evidence type="ECO:0000313" key="2">
    <source>
        <dbReference type="Proteomes" id="UP000623467"/>
    </source>
</evidence>
<dbReference type="Proteomes" id="UP000623467">
    <property type="component" value="Unassembled WGS sequence"/>
</dbReference>
<comment type="caution">
    <text evidence="1">The sequence shown here is derived from an EMBL/GenBank/DDBJ whole genome shotgun (WGS) entry which is preliminary data.</text>
</comment>
<evidence type="ECO:0000313" key="1">
    <source>
        <dbReference type="EMBL" id="KAF7357211.1"/>
    </source>
</evidence>
<organism evidence="1 2">
    <name type="scientific">Mycena sanguinolenta</name>
    <dbReference type="NCBI Taxonomy" id="230812"/>
    <lineage>
        <taxon>Eukaryota</taxon>
        <taxon>Fungi</taxon>
        <taxon>Dikarya</taxon>
        <taxon>Basidiomycota</taxon>
        <taxon>Agaricomycotina</taxon>
        <taxon>Agaricomycetes</taxon>
        <taxon>Agaricomycetidae</taxon>
        <taxon>Agaricales</taxon>
        <taxon>Marasmiineae</taxon>
        <taxon>Mycenaceae</taxon>
        <taxon>Mycena</taxon>
    </lineage>
</organism>
<accession>A0A8H6YEG8</accession>